<organism evidence="1 2">
    <name type="scientific">Ceratodon purpureus</name>
    <name type="common">Fire moss</name>
    <name type="synonym">Dicranum purpureum</name>
    <dbReference type="NCBI Taxonomy" id="3225"/>
    <lineage>
        <taxon>Eukaryota</taxon>
        <taxon>Viridiplantae</taxon>
        <taxon>Streptophyta</taxon>
        <taxon>Embryophyta</taxon>
        <taxon>Bryophyta</taxon>
        <taxon>Bryophytina</taxon>
        <taxon>Bryopsida</taxon>
        <taxon>Dicranidae</taxon>
        <taxon>Pseudoditrichales</taxon>
        <taxon>Ditrichaceae</taxon>
        <taxon>Ceratodon</taxon>
    </lineage>
</organism>
<sequence>MMSCGLLFDGILDGSAATMAAAKGSLLSFGKGRRGADTMSGSRKRKRGNLPATADIVRVTAREVATESPHMSFCDSIHIHLQVSREAAGPVFCNTSRLPAI</sequence>
<gene>
    <name evidence="1" type="ORF">KC19_VG251600</name>
</gene>
<comment type="caution">
    <text evidence="1">The sequence shown here is derived from an EMBL/GenBank/DDBJ whole genome shotgun (WGS) entry which is preliminary data.</text>
</comment>
<protein>
    <submittedName>
        <fullName evidence="1">Uncharacterized protein</fullName>
    </submittedName>
</protein>
<accession>A0A8T0HU81</accession>
<dbReference type="Proteomes" id="UP000822688">
    <property type="component" value="Chromosome V"/>
</dbReference>
<reference evidence="1" key="1">
    <citation type="submission" date="2020-06" db="EMBL/GenBank/DDBJ databases">
        <title>WGS assembly of Ceratodon purpureus strain R40.</title>
        <authorList>
            <person name="Carey S.B."/>
            <person name="Jenkins J."/>
            <person name="Shu S."/>
            <person name="Lovell J.T."/>
            <person name="Sreedasyam A."/>
            <person name="Maumus F."/>
            <person name="Tiley G.P."/>
            <person name="Fernandez-Pozo N."/>
            <person name="Barry K."/>
            <person name="Chen C."/>
            <person name="Wang M."/>
            <person name="Lipzen A."/>
            <person name="Daum C."/>
            <person name="Saski C.A."/>
            <person name="Payton A.C."/>
            <person name="Mcbreen J.C."/>
            <person name="Conrad R.E."/>
            <person name="Kollar L.M."/>
            <person name="Olsson S."/>
            <person name="Huttunen S."/>
            <person name="Landis J.B."/>
            <person name="Wickett N.J."/>
            <person name="Johnson M.G."/>
            <person name="Rensing S.A."/>
            <person name="Grimwood J."/>
            <person name="Schmutz J."/>
            <person name="Mcdaniel S.F."/>
        </authorList>
    </citation>
    <scope>NUCLEOTIDE SEQUENCE</scope>
    <source>
        <strain evidence="1">R40</strain>
    </source>
</reference>
<evidence type="ECO:0000313" key="1">
    <source>
        <dbReference type="EMBL" id="KAG0574295.1"/>
    </source>
</evidence>
<name>A0A8T0HU81_CERPU</name>
<dbReference type="EMBL" id="CM026426">
    <property type="protein sequence ID" value="KAG0574295.1"/>
    <property type="molecule type" value="Genomic_DNA"/>
</dbReference>
<keyword evidence="2" id="KW-1185">Reference proteome</keyword>
<proteinExistence type="predicted"/>
<dbReference type="AlphaFoldDB" id="A0A8T0HU81"/>
<evidence type="ECO:0000313" key="2">
    <source>
        <dbReference type="Proteomes" id="UP000822688"/>
    </source>
</evidence>